<evidence type="ECO:0000313" key="7">
    <source>
        <dbReference type="EMBL" id="SMF13653.1"/>
    </source>
</evidence>
<keyword evidence="3 4" id="KW-0408">Iron</keyword>
<dbReference type="SUPFAM" id="SSF46626">
    <property type="entry name" value="Cytochrome c"/>
    <property type="match status" value="1"/>
</dbReference>
<accession>A0A1Y6BK27</accession>
<keyword evidence="2 4" id="KW-0479">Metal-binding</keyword>
<dbReference type="Proteomes" id="UP000192917">
    <property type="component" value="Unassembled WGS sequence"/>
</dbReference>
<dbReference type="STRING" id="560819.SAMN05428998_105183"/>
<keyword evidence="1 4" id="KW-0349">Heme</keyword>
<dbReference type="RefSeq" id="WP_085122192.1">
    <property type="nucleotide sequence ID" value="NZ_FWZX01000005.1"/>
</dbReference>
<organism evidence="7 8">
    <name type="scientific">Tistlia consotensis USBA 355</name>
    <dbReference type="NCBI Taxonomy" id="560819"/>
    <lineage>
        <taxon>Bacteria</taxon>
        <taxon>Pseudomonadati</taxon>
        <taxon>Pseudomonadota</taxon>
        <taxon>Alphaproteobacteria</taxon>
        <taxon>Rhodospirillales</taxon>
        <taxon>Rhodovibrionaceae</taxon>
        <taxon>Tistlia</taxon>
    </lineage>
</organism>
<dbReference type="PROSITE" id="PS51007">
    <property type="entry name" value="CYTC"/>
    <property type="match status" value="1"/>
</dbReference>
<sequence>MRLPTILLAVTLVATAGLALAASPVRQAILDGYAKEAGVAAFSAERGKAFFEASHAGGKPETPSCTTCHGMDPRMPGRTRAGKAIEPMAVSANPKRFTDSAFVEKWFKRNCDSVLGRPCSAAEKGDLIAYLSSL</sequence>
<evidence type="ECO:0000313" key="8">
    <source>
        <dbReference type="Proteomes" id="UP000192917"/>
    </source>
</evidence>
<evidence type="ECO:0000256" key="2">
    <source>
        <dbReference type="ARBA" id="ARBA00022723"/>
    </source>
</evidence>
<evidence type="ECO:0000256" key="5">
    <source>
        <dbReference type="SAM" id="SignalP"/>
    </source>
</evidence>
<keyword evidence="8" id="KW-1185">Reference proteome</keyword>
<dbReference type="Gene3D" id="1.10.760.10">
    <property type="entry name" value="Cytochrome c-like domain"/>
    <property type="match status" value="1"/>
</dbReference>
<dbReference type="InterPro" id="IPR015170">
    <property type="entry name" value="DUF1924_SHP"/>
</dbReference>
<feature type="chain" id="PRO_5013006448" description="Cytochrome c domain-containing protein" evidence="5">
    <location>
        <begin position="22"/>
        <end position="134"/>
    </location>
</feature>
<evidence type="ECO:0000259" key="6">
    <source>
        <dbReference type="PROSITE" id="PS51007"/>
    </source>
</evidence>
<gene>
    <name evidence="7" type="ORF">SAMN05428998_105183</name>
</gene>
<protein>
    <recommendedName>
        <fullName evidence="6">Cytochrome c domain-containing protein</fullName>
    </recommendedName>
</protein>
<evidence type="ECO:0000256" key="1">
    <source>
        <dbReference type="ARBA" id="ARBA00022617"/>
    </source>
</evidence>
<dbReference type="Pfam" id="PF09086">
    <property type="entry name" value="DUF1924"/>
    <property type="match status" value="1"/>
</dbReference>
<proteinExistence type="predicted"/>
<evidence type="ECO:0000256" key="3">
    <source>
        <dbReference type="ARBA" id="ARBA00023004"/>
    </source>
</evidence>
<dbReference type="AlphaFoldDB" id="A0A1Y6BK27"/>
<dbReference type="EMBL" id="FWZX01000005">
    <property type="protein sequence ID" value="SMF13653.1"/>
    <property type="molecule type" value="Genomic_DNA"/>
</dbReference>
<keyword evidence="5" id="KW-0732">Signal</keyword>
<dbReference type="GO" id="GO:0020037">
    <property type="term" value="F:heme binding"/>
    <property type="evidence" value="ECO:0007669"/>
    <property type="project" value="InterPro"/>
</dbReference>
<dbReference type="GO" id="GO:0009055">
    <property type="term" value="F:electron transfer activity"/>
    <property type="evidence" value="ECO:0007669"/>
    <property type="project" value="InterPro"/>
</dbReference>
<reference evidence="7 8" key="1">
    <citation type="submission" date="2017-04" db="EMBL/GenBank/DDBJ databases">
        <authorList>
            <person name="Afonso C.L."/>
            <person name="Miller P.J."/>
            <person name="Scott M.A."/>
            <person name="Spackman E."/>
            <person name="Goraichik I."/>
            <person name="Dimitrov K.M."/>
            <person name="Suarez D.L."/>
            <person name="Swayne D.E."/>
        </authorList>
    </citation>
    <scope>NUCLEOTIDE SEQUENCE [LARGE SCALE GENOMIC DNA]</scope>
    <source>
        <strain evidence="7 8">USBA 355</strain>
    </source>
</reference>
<feature type="domain" description="Cytochrome c" evidence="6">
    <location>
        <begin position="42"/>
        <end position="134"/>
    </location>
</feature>
<dbReference type="InterPro" id="IPR009056">
    <property type="entry name" value="Cyt_c-like_dom"/>
</dbReference>
<evidence type="ECO:0000256" key="4">
    <source>
        <dbReference type="PROSITE-ProRule" id="PRU00433"/>
    </source>
</evidence>
<dbReference type="InterPro" id="IPR036909">
    <property type="entry name" value="Cyt_c-like_dom_sf"/>
</dbReference>
<dbReference type="GO" id="GO:0046872">
    <property type="term" value="F:metal ion binding"/>
    <property type="evidence" value="ECO:0007669"/>
    <property type="project" value="UniProtKB-KW"/>
</dbReference>
<feature type="signal peptide" evidence="5">
    <location>
        <begin position="1"/>
        <end position="21"/>
    </location>
</feature>
<name>A0A1Y6BK27_9PROT</name>